<reference evidence="2 3" key="1">
    <citation type="journal article" date="2019" name="Int. J. Syst. Evol. Microbiol.">
        <title>The Global Catalogue of Microorganisms (GCM) 10K type strain sequencing project: providing services to taxonomists for standard genome sequencing and annotation.</title>
        <authorList>
            <consortium name="The Broad Institute Genomics Platform"/>
            <consortium name="The Broad Institute Genome Sequencing Center for Infectious Disease"/>
            <person name="Wu L."/>
            <person name="Ma J."/>
        </authorList>
    </citation>
    <scope>NUCLEOTIDE SEQUENCE [LARGE SCALE GENOMIC DNA]</scope>
    <source>
        <strain evidence="2 3">LMG 29247</strain>
    </source>
</reference>
<organism evidence="2 3">
    <name type="scientific">Natrinema soli</name>
    <dbReference type="NCBI Taxonomy" id="1930624"/>
    <lineage>
        <taxon>Archaea</taxon>
        <taxon>Methanobacteriati</taxon>
        <taxon>Methanobacteriota</taxon>
        <taxon>Stenosarchaea group</taxon>
        <taxon>Halobacteria</taxon>
        <taxon>Halobacteriales</taxon>
        <taxon>Natrialbaceae</taxon>
        <taxon>Natrinema</taxon>
    </lineage>
</organism>
<keyword evidence="1" id="KW-0812">Transmembrane</keyword>
<accession>A0ABD5ST64</accession>
<dbReference type="Proteomes" id="UP001596383">
    <property type="component" value="Unassembled WGS sequence"/>
</dbReference>
<evidence type="ECO:0000313" key="3">
    <source>
        <dbReference type="Proteomes" id="UP001596383"/>
    </source>
</evidence>
<dbReference type="EMBL" id="JBHSWV010000253">
    <property type="protein sequence ID" value="MFC6766473.1"/>
    <property type="molecule type" value="Genomic_DNA"/>
</dbReference>
<dbReference type="AlphaFoldDB" id="A0ABD5ST64"/>
<comment type="caution">
    <text evidence="2">The sequence shown here is derived from an EMBL/GenBank/DDBJ whole genome shotgun (WGS) entry which is preliminary data.</text>
</comment>
<evidence type="ECO:0000313" key="2">
    <source>
        <dbReference type="EMBL" id="MFC6766473.1"/>
    </source>
</evidence>
<name>A0ABD5ST64_9EURY</name>
<proteinExistence type="predicted"/>
<evidence type="ECO:0000256" key="1">
    <source>
        <dbReference type="SAM" id="Phobius"/>
    </source>
</evidence>
<keyword evidence="1" id="KW-0472">Membrane</keyword>
<feature type="transmembrane region" description="Helical" evidence="1">
    <location>
        <begin position="20"/>
        <end position="46"/>
    </location>
</feature>
<sequence>MSDTADRQNDIMNMLIGLQISLIGVAFRDLFFIFFPLGAVFTLAVYTNELRR</sequence>
<protein>
    <submittedName>
        <fullName evidence="2">Uncharacterized protein</fullName>
    </submittedName>
</protein>
<gene>
    <name evidence="2" type="ORF">ACFQE6_16195</name>
</gene>
<keyword evidence="1" id="KW-1133">Transmembrane helix</keyword>
<keyword evidence="3" id="KW-1185">Reference proteome</keyword>
<dbReference type="RefSeq" id="WP_273739435.1">
    <property type="nucleotide sequence ID" value="NZ_JAQIVI010000253.1"/>
</dbReference>